<evidence type="ECO:0000256" key="1">
    <source>
        <dbReference type="ARBA" id="ARBA00004167"/>
    </source>
</evidence>
<evidence type="ECO:0000256" key="6">
    <source>
        <dbReference type="PROSITE-ProRule" id="PRU10141"/>
    </source>
</evidence>
<keyword evidence="6" id="KW-0547">Nucleotide-binding</keyword>
<dbReference type="PROSITE" id="PS00107">
    <property type="entry name" value="PROTEIN_KINASE_ATP"/>
    <property type="match status" value="1"/>
</dbReference>
<dbReference type="InterPro" id="IPR001245">
    <property type="entry name" value="Ser-Thr/Tyr_kinase_cat_dom"/>
</dbReference>
<keyword evidence="9" id="KW-1185">Reference proteome</keyword>
<keyword evidence="5" id="KW-0472">Membrane</keyword>
<evidence type="ECO:0000256" key="2">
    <source>
        <dbReference type="ARBA" id="ARBA00022692"/>
    </source>
</evidence>
<keyword evidence="6" id="KW-0067">ATP-binding</keyword>
<keyword evidence="2" id="KW-0812">Transmembrane</keyword>
<dbReference type="PANTHER" id="PTHR47974:SF6">
    <property type="entry name" value="NON-SPECIFIC SERINE_THREONINE PROTEIN KINASE"/>
    <property type="match status" value="1"/>
</dbReference>
<evidence type="ECO:0000256" key="4">
    <source>
        <dbReference type="ARBA" id="ARBA00022989"/>
    </source>
</evidence>
<dbReference type="GO" id="GO:0016020">
    <property type="term" value="C:membrane"/>
    <property type="evidence" value="ECO:0007669"/>
    <property type="project" value="UniProtKB-SubCell"/>
</dbReference>
<accession>A0AAQ3NP78</accession>
<dbReference type="SUPFAM" id="SSF56112">
    <property type="entry name" value="Protein kinase-like (PK-like)"/>
    <property type="match status" value="1"/>
</dbReference>
<dbReference type="GO" id="GO:0005524">
    <property type="term" value="F:ATP binding"/>
    <property type="evidence" value="ECO:0007669"/>
    <property type="project" value="UniProtKB-UniRule"/>
</dbReference>
<reference evidence="8 9" key="1">
    <citation type="journal article" date="2023" name="Life. Sci Alliance">
        <title>Evolutionary insights into 3D genome organization and epigenetic landscape of Vigna mungo.</title>
        <authorList>
            <person name="Junaid A."/>
            <person name="Singh B."/>
            <person name="Bhatia S."/>
        </authorList>
    </citation>
    <scope>NUCLEOTIDE SEQUENCE [LARGE SCALE GENOMIC DNA]</scope>
    <source>
        <strain evidence="8">Urdbean</strain>
    </source>
</reference>
<dbReference type="Gene3D" id="3.30.200.20">
    <property type="entry name" value="Phosphorylase Kinase, domain 1"/>
    <property type="match status" value="1"/>
</dbReference>
<evidence type="ECO:0000256" key="3">
    <source>
        <dbReference type="ARBA" id="ARBA00022729"/>
    </source>
</evidence>
<feature type="domain" description="Serine-threonine/tyrosine-protein kinase catalytic" evidence="7">
    <location>
        <begin position="31"/>
        <end position="85"/>
    </location>
</feature>
<dbReference type="InterPro" id="IPR011009">
    <property type="entry name" value="Kinase-like_dom_sf"/>
</dbReference>
<evidence type="ECO:0000313" key="8">
    <source>
        <dbReference type="EMBL" id="WVZ12598.1"/>
    </source>
</evidence>
<dbReference type="Pfam" id="PF07714">
    <property type="entry name" value="PK_Tyr_Ser-Thr"/>
    <property type="match status" value="1"/>
</dbReference>
<sequence>MATTLGLELLPAGGPKRFTYSEIKAATNDFSNLIGKGGFGDVYKGELPDHRVVAVKCLKNVTGGDAEFWAEVTIIARMHHLNLSMNTSPVAHWTSTSSGSTSLTVIITTILKINQVQTHHSRSRFWIGA</sequence>
<feature type="binding site" evidence="6">
    <location>
        <position position="56"/>
    </location>
    <ligand>
        <name>ATP</name>
        <dbReference type="ChEBI" id="CHEBI:30616"/>
    </ligand>
</feature>
<comment type="subcellular location">
    <subcellularLocation>
        <location evidence="1">Membrane</location>
        <topology evidence="1">Single-pass membrane protein</topology>
    </subcellularLocation>
</comment>
<evidence type="ECO:0000259" key="7">
    <source>
        <dbReference type="Pfam" id="PF07714"/>
    </source>
</evidence>
<dbReference type="EMBL" id="CP144696">
    <property type="protein sequence ID" value="WVZ12598.1"/>
    <property type="molecule type" value="Genomic_DNA"/>
</dbReference>
<gene>
    <name evidence="8" type="ORF">V8G54_017128</name>
</gene>
<dbReference type="GO" id="GO:0004672">
    <property type="term" value="F:protein kinase activity"/>
    <property type="evidence" value="ECO:0007669"/>
    <property type="project" value="InterPro"/>
</dbReference>
<dbReference type="PANTHER" id="PTHR47974">
    <property type="entry name" value="OS07G0415500 PROTEIN"/>
    <property type="match status" value="1"/>
</dbReference>
<evidence type="ECO:0000313" key="9">
    <source>
        <dbReference type="Proteomes" id="UP001374535"/>
    </source>
</evidence>
<keyword evidence="4" id="KW-1133">Transmembrane helix</keyword>
<protein>
    <recommendedName>
        <fullName evidence="7">Serine-threonine/tyrosine-protein kinase catalytic domain-containing protein</fullName>
    </recommendedName>
</protein>
<evidence type="ECO:0000256" key="5">
    <source>
        <dbReference type="ARBA" id="ARBA00023136"/>
    </source>
</evidence>
<name>A0AAQ3NP78_VIGMU</name>
<proteinExistence type="predicted"/>
<dbReference type="Proteomes" id="UP001374535">
    <property type="component" value="Chromosome 5"/>
</dbReference>
<organism evidence="8 9">
    <name type="scientific">Vigna mungo</name>
    <name type="common">Black gram</name>
    <name type="synonym">Phaseolus mungo</name>
    <dbReference type="NCBI Taxonomy" id="3915"/>
    <lineage>
        <taxon>Eukaryota</taxon>
        <taxon>Viridiplantae</taxon>
        <taxon>Streptophyta</taxon>
        <taxon>Embryophyta</taxon>
        <taxon>Tracheophyta</taxon>
        <taxon>Spermatophyta</taxon>
        <taxon>Magnoliopsida</taxon>
        <taxon>eudicotyledons</taxon>
        <taxon>Gunneridae</taxon>
        <taxon>Pentapetalae</taxon>
        <taxon>rosids</taxon>
        <taxon>fabids</taxon>
        <taxon>Fabales</taxon>
        <taxon>Fabaceae</taxon>
        <taxon>Papilionoideae</taxon>
        <taxon>50 kb inversion clade</taxon>
        <taxon>NPAAA clade</taxon>
        <taxon>indigoferoid/millettioid clade</taxon>
        <taxon>Phaseoleae</taxon>
        <taxon>Vigna</taxon>
    </lineage>
</organism>
<keyword evidence="3" id="KW-0732">Signal</keyword>
<dbReference type="InterPro" id="IPR017441">
    <property type="entry name" value="Protein_kinase_ATP_BS"/>
</dbReference>
<dbReference type="AlphaFoldDB" id="A0AAQ3NP78"/>